<keyword evidence="8" id="KW-1185">Reference proteome</keyword>
<comment type="similarity">
    <text evidence="1">Belongs to the peptidase S9A family.</text>
</comment>
<evidence type="ECO:0000256" key="1">
    <source>
        <dbReference type="ARBA" id="ARBA00005228"/>
    </source>
</evidence>
<dbReference type="SUPFAM" id="SSF50993">
    <property type="entry name" value="Peptidase/esterase 'gauge' domain"/>
    <property type="match status" value="1"/>
</dbReference>
<feature type="domain" description="Peptidase S9A N-terminal" evidence="6">
    <location>
        <begin position="15"/>
        <end position="414"/>
    </location>
</feature>
<evidence type="ECO:0000256" key="2">
    <source>
        <dbReference type="ARBA" id="ARBA00022670"/>
    </source>
</evidence>
<keyword evidence="2" id="KW-0645">Protease</keyword>
<evidence type="ECO:0000259" key="5">
    <source>
        <dbReference type="Pfam" id="PF00326"/>
    </source>
</evidence>
<evidence type="ECO:0000256" key="3">
    <source>
        <dbReference type="ARBA" id="ARBA00022801"/>
    </source>
</evidence>
<reference evidence="7 8" key="1">
    <citation type="submission" date="2020-06" db="EMBL/GenBank/DDBJ databases">
        <title>Draft genome of Uliginosibacterium sp. IMCC34675.</title>
        <authorList>
            <person name="Song J."/>
        </authorList>
    </citation>
    <scope>NUCLEOTIDE SEQUENCE [LARGE SCALE GENOMIC DNA]</scope>
    <source>
        <strain evidence="7 8">IMCC34675</strain>
    </source>
</reference>
<evidence type="ECO:0000313" key="7">
    <source>
        <dbReference type="EMBL" id="NSL55281.1"/>
    </source>
</evidence>
<dbReference type="InterPro" id="IPR002470">
    <property type="entry name" value="Peptidase_S9A"/>
</dbReference>
<dbReference type="RefSeq" id="WP_170021714.1">
    <property type="nucleotide sequence ID" value="NZ_JABCSC020000002.1"/>
</dbReference>
<sequence>MKLDLSPTPPTAPQRPKKLVAHGHTRVDPYFWLRKVKSAEVLDYLKAENCYAEAVLAPTKPLQEKLYAEMLDRIQEADLSVPMKFGAWMYYSRTLAGAQYAVHARKRIAPEGWEPSPEEILLDENKEAEGKSFYEVGDYEVSPCGRYLAWTEDTRGQRSYRLRVRDLTRGRNLRFSHRGVISLSWAEDALTAPRPTLFFVTEDRQTKRANQLWRQNLDEAEPTPIFEERDERFNLYIAKTRSLGLLVLTSTSHTTSESRILPADQPRGRWRIVIRRRAGVEYEIDHHGDTLFIRSNDTHPNFRLIEAPLADWQPAHWRERIPPREDVMLEGIDLYKDWLIASERKHGVPQLAITSLNSGETHQVAFDDPAYVVDLEDLPEWDSPILRYTYESLTTPSSIYDYDPATRQATLLKRQPVLGGFDPAHYISERIEARATDGTAIPVSLVYRKDLACDGQAPLWLDGYGAYGIVNDPWFSATRLSLLDRGWVFAIAHVRGGGDLGQRWHEAGKLEDKPNSFSDYIACAETLIARGFSSKGKILANGGSAGGLLIGAVLNMAPELFGAAILEVPFLDVVTTMLDPSLPLTVGEYEEWGNPARRADYRRMLAYSPYDNLQARDYPPMLVEAGLHDNQVMIWEPAKYVAKLRTLKTDHNPLLFMTSLAAGHGGASGRYDSLHERARQLAFALATLGSSESAMP</sequence>
<dbReference type="Pfam" id="PF02897">
    <property type="entry name" value="Peptidase_S9_N"/>
    <property type="match status" value="1"/>
</dbReference>
<dbReference type="InterPro" id="IPR029058">
    <property type="entry name" value="AB_hydrolase_fold"/>
</dbReference>
<organism evidence="7 8">
    <name type="scientific">Uliginosibacterium aquaticum</name>
    <dbReference type="NCBI Taxonomy" id="2731212"/>
    <lineage>
        <taxon>Bacteria</taxon>
        <taxon>Pseudomonadati</taxon>
        <taxon>Pseudomonadota</taxon>
        <taxon>Betaproteobacteria</taxon>
        <taxon>Rhodocyclales</taxon>
        <taxon>Zoogloeaceae</taxon>
        <taxon>Uliginosibacterium</taxon>
    </lineage>
</organism>
<dbReference type="InterPro" id="IPR023302">
    <property type="entry name" value="Pept_S9A_N"/>
</dbReference>
<comment type="caution">
    <text evidence="7">The sequence shown here is derived from an EMBL/GenBank/DDBJ whole genome shotgun (WGS) entry which is preliminary data.</text>
</comment>
<dbReference type="InterPro" id="IPR001375">
    <property type="entry name" value="Peptidase_S9_cat"/>
</dbReference>
<dbReference type="PRINTS" id="PR00862">
    <property type="entry name" value="PROLIGOPTASE"/>
</dbReference>
<dbReference type="InterPro" id="IPR051543">
    <property type="entry name" value="Serine_Peptidase_S9A"/>
</dbReference>
<evidence type="ECO:0000259" key="6">
    <source>
        <dbReference type="Pfam" id="PF02897"/>
    </source>
</evidence>
<protein>
    <submittedName>
        <fullName evidence="7">S9 family peptidase</fullName>
    </submittedName>
</protein>
<evidence type="ECO:0000313" key="8">
    <source>
        <dbReference type="Proteomes" id="UP000778523"/>
    </source>
</evidence>
<dbReference type="PANTHER" id="PTHR11757">
    <property type="entry name" value="PROTEASE FAMILY S9A OLIGOPEPTIDASE"/>
    <property type="match status" value="1"/>
</dbReference>
<dbReference type="Pfam" id="PF00326">
    <property type="entry name" value="Peptidase_S9"/>
    <property type="match status" value="1"/>
</dbReference>
<keyword evidence="4" id="KW-0720">Serine protease</keyword>
<feature type="domain" description="Peptidase S9 prolyl oligopeptidase catalytic" evidence="5">
    <location>
        <begin position="474"/>
        <end position="690"/>
    </location>
</feature>
<dbReference type="EMBL" id="JABCSC020000002">
    <property type="protein sequence ID" value="NSL55281.1"/>
    <property type="molecule type" value="Genomic_DNA"/>
</dbReference>
<evidence type="ECO:0000256" key="4">
    <source>
        <dbReference type="ARBA" id="ARBA00022825"/>
    </source>
</evidence>
<dbReference type="Proteomes" id="UP000778523">
    <property type="component" value="Unassembled WGS sequence"/>
</dbReference>
<dbReference type="PANTHER" id="PTHR11757:SF19">
    <property type="entry name" value="PROLYL ENDOPEPTIDASE-LIKE"/>
    <property type="match status" value="1"/>
</dbReference>
<dbReference type="Gene3D" id="3.40.50.1820">
    <property type="entry name" value="alpha/beta hydrolase"/>
    <property type="match status" value="1"/>
</dbReference>
<dbReference type="SUPFAM" id="SSF53474">
    <property type="entry name" value="alpha/beta-Hydrolases"/>
    <property type="match status" value="1"/>
</dbReference>
<gene>
    <name evidence="7" type="ORF">HJ583_009625</name>
</gene>
<keyword evidence="3" id="KW-0378">Hydrolase</keyword>
<dbReference type="Gene3D" id="2.130.10.120">
    <property type="entry name" value="Prolyl oligopeptidase, N-terminal domain"/>
    <property type="match status" value="1"/>
</dbReference>
<proteinExistence type="inferred from homology"/>
<name>A0ABX2IF61_9RHOO</name>
<accession>A0ABX2IF61</accession>